<dbReference type="Proteomes" id="UP000289316">
    <property type="component" value="Unassembled WGS sequence"/>
</dbReference>
<organism evidence="1 2">
    <name type="scientific">Ligilactobacillus murinus</name>
    <dbReference type="NCBI Taxonomy" id="1622"/>
    <lineage>
        <taxon>Bacteria</taxon>
        <taxon>Bacillati</taxon>
        <taxon>Bacillota</taxon>
        <taxon>Bacilli</taxon>
        <taxon>Lactobacillales</taxon>
        <taxon>Lactobacillaceae</taxon>
        <taxon>Ligilactobacillus</taxon>
    </lineage>
</organism>
<sequence>MQLVKNISVNDILEDGVVEGLRYIILKSEFSLNGYIERPDNLPEEVDSELYWSLDVHGRFSFSGYIKCKDDNFSGVYLGFDTVHDVDKLPGSATWTVKDVQLECIHVAEQLRELERKLE</sequence>
<evidence type="ECO:0000313" key="2">
    <source>
        <dbReference type="Proteomes" id="UP000289316"/>
    </source>
</evidence>
<dbReference type="AlphaFoldDB" id="A0A4Q2ALT0"/>
<dbReference type="RefSeq" id="WP_119448404.1">
    <property type="nucleotide sequence ID" value="NZ_QWMU01000057.1"/>
</dbReference>
<dbReference type="OrthoDB" id="9868284at2"/>
<proteinExistence type="predicted"/>
<evidence type="ECO:0000313" key="1">
    <source>
        <dbReference type="EMBL" id="RXV70495.1"/>
    </source>
</evidence>
<gene>
    <name evidence="1" type="ORF">D6C19_08605</name>
</gene>
<reference evidence="1 2" key="1">
    <citation type="submission" date="2018-09" db="EMBL/GenBank/DDBJ databases">
        <title>Murine metabolic-syndrome-specific gut microbial biobank.</title>
        <authorList>
            <person name="Liu C."/>
        </authorList>
    </citation>
    <scope>NUCLEOTIDE SEQUENCE [LARGE SCALE GENOMIC DNA]</scope>
    <source>
        <strain evidence="1 2">C-30</strain>
    </source>
</reference>
<comment type="caution">
    <text evidence="1">The sequence shown here is derived from an EMBL/GenBank/DDBJ whole genome shotgun (WGS) entry which is preliminary data.</text>
</comment>
<protein>
    <submittedName>
        <fullName evidence="1">Uncharacterized protein</fullName>
    </submittedName>
</protein>
<name>A0A4Q2ALT0_9LACO</name>
<accession>A0A4Q2ALT0</accession>
<dbReference type="EMBL" id="QZFR01000070">
    <property type="protein sequence ID" value="RXV70495.1"/>
    <property type="molecule type" value="Genomic_DNA"/>
</dbReference>